<gene>
    <name evidence="10" type="ORF">A5886_001945</name>
</gene>
<dbReference type="SMART" id="SM00046">
    <property type="entry name" value="DAGKc"/>
    <property type="match status" value="1"/>
</dbReference>
<reference evidence="10 11" key="1">
    <citation type="submission" date="2017-05" db="EMBL/GenBank/DDBJ databases">
        <title>The Genome Sequence of Enterococcus sp. 8G7_MSG3316.</title>
        <authorList>
            <consortium name="The Broad Institute Genomics Platform"/>
            <consortium name="The Broad Institute Genomic Center for Infectious Diseases"/>
            <person name="Earl A."/>
            <person name="Manson A."/>
            <person name="Schwartman J."/>
            <person name="Gilmore M."/>
            <person name="Abouelleil A."/>
            <person name="Cao P."/>
            <person name="Chapman S."/>
            <person name="Cusick C."/>
            <person name="Shea T."/>
            <person name="Young S."/>
            <person name="Neafsey D."/>
            <person name="Nusbaum C."/>
            <person name="Birren B."/>
        </authorList>
    </citation>
    <scope>NUCLEOTIDE SEQUENCE [LARGE SCALE GENOMIC DNA]</scope>
    <source>
        <strain evidence="10 11">8G7_MSG3316</strain>
    </source>
</reference>
<dbReference type="OrthoDB" id="9786026at2"/>
<evidence type="ECO:0000256" key="2">
    <source>
        <dbReference type="ARBA" id="ARBA00005983"/>
    </source>
</evidence>
<dbReference type="Pfam" id="PF19279">
    <property type="entry name" value="YegS_C"/>
    <property type="match status" value="1"/>
</dbReference>
<keyword evidence="11" id="KW-1185">Reference proteome</keyword>
<proteinExistence type="inferred from homology"/>
<keyword evidence="8" id="KW-1208">Phospholipid metabolism</keyword>
<keyword evidence="5" id="KW-0418">Kinase</keyword>
<dbReference type="GO" id="GO:0005524">
    <property type="term" value="F:ATP binding"/>
    <property type="evidence" value="ECO:0007669"/>
    <property type="project" value="UniProtKB-KW"/>
</dbReference>
<dbReference type="GO" id="GO:0008654">
    <property type="term" value="P:phospholipid biosynthetic process"/>
    <property type="evidence" value="ECO:0007669"/>
    <property type="project" value="UniProtKB-KW"/>
</dbReference>
<evidence type="ECO:0000256" key="4">
    <source>
        <dbReference type="ARBA" id="ARBA00022741"/>
    </source>
</evidence>
<evidence type="ECO:0000256" key="5">
    <source>
        <dbReference type="ARBA" id="ARBA00022777"/>
    </source>
</evidence>
<evidence type="ECO:0000256" key="6">
    <source>
        <dbReference type="ARBA" id="ARBA00022840"/>
    </source>
</evidence>
<dbReference type="PANTHER" id="PTHR12358:SF54">
    <property type="entry name" value="SPHINGOSINE KINASE RELATED PROTEIN"/>
    <property type="match status" value="1"/>
</dbReference>
<dbReference type="Proteomes" id="UP000195043">
    <property type="component" value="Unassembled WGS sequence"/>
</dbReference>
<name>A0A242A750_9ENTE</name>
<comment type="cofactor">
    <cofactor evidence="1">
        <name>Mg(2+)</name>
        <dbReference type="ChEBI" id="CHEBI:18420"/>
    </cofactor>
</comment>
<dbReference type="AlphaFoldDB" id="A0A242A750"/>
<dbReference type="InterPro" id="IPR001206">
    <property type="entry name" value="Diacylglycerol_kinase_cat_dom"/>
</dbReference>
<evidence type="ECO:0000256" key="1">
    <source>
        <dbReference type="ARBA" id="ARBA00001946"/>
    </source>
</evidence>
<dbReference type="GO" id="GO:0016301">
    <property type="term" value="F:kinase activity"/>
    <property type="evidence" value="ECO:0007669"/>
    <property type="project" value="UniProtKB-KW"/>
</dbReference>
<accession>A0A242A750</accession>
<evidence type="ECO:0000256" key="7">
    <source>
        <dbReference type="ARBA" id="ARBA00023209"/>
    </source>
</evidence>
<protein>
    <recommendedName>
        <fullName evidence="9">DAGKc domain-containing protein</fullName>
    </recommendedName>
</protein>
<dbReference type="STRING" id="1834191.A5886_001945"/>
<organism evidence="10 11">
    <name type="scientific">Candidatus Enterococcus testudinis</name>
    <dbReference type="NCBI Taxonomy" id="1834191"/>
    <lineage>
        <taxon>Bacteria</taxon>
        <taxon>Bacillati</taxon>
        <taxon>Bacillota</taxon>
        <taxon>Bacilli</taxon>
        <taxon>Lactobacillales</taxon>
        <taxon>Enterococcaceae</taxon>
        <taxon>Enterococcus</taxon>
    </lineage>
</organism>
<keyword evidence="4" id="KW-0547">Nucleotide-binding</keyword>
<evidence type="ECO:0000259" key="9">
    <source>
        <dbReference type="PROSITE" id="PS50146"/>
    </source>
</evidence>
<dbReference type="PROSITE" id="PS50146">
    <property type="entry name" value="DAGK"/>
    <property type="match status" value="1"/>
</dbReference>
<sequence length="323" mass="36500">MKYYYHVIVNPASGSGRGEKVATRIKNILDKHHFPYQFYYTNQAGEERLQTRKLLQETLLPWDEAYLENSDMLYPLLVVIGGDGTLHQVVTEVQESDGQHIPIAYIPAGSGNDFARSLDFPKEPEKVFWQIAGSSRPQELTVIHYHEQIQEETGVAINNVGIGLDAAIVYAANHSAAKSNLNKFNMGSFSYIAAIVNVLFRQKGFPILVECNGQQLSFSKAFLCTTTNHPYFGGGVAIAPTATIKDNKLDFVLVERVAMYKIFWLILLLTRKKHMKSRYFHHLSTAKLRIVSTIPQHGQEDGEEMGERPFDLTLTTAKQLFWC</sequence>
<dbReference type="SUPFAM" id="SSF111331">
    <property type="entry name" value="NAD kinase/diacylglycerol kinase-like"/>
    <property type="match status" value="1"/>
</dbReference>
<comment type="similarity">
    <text evidence="2">Belongs to the diacylglycerol/lipid kinase family.</text>
</comment>
<keyword evidence="7" id="KW-0444">Lipid biosynthesis</keyword>
<dbReference type="Pfam" id="PF00781">
    <property type="entry name" value="DAGK_cat"/>
    <property type="match status" value="1"/>
</dbReference>
<dbReference type="RefSeq" id="WP_086274925.1">
    <property type="nucleotide sequence ID" value="NZ_NGKU01000001.1"/>
</dbReference>
<dbReference type="Gene3D" id="2.60.200.40">
    <property type="match status" value="1"/>
</dbReference>
<dbReference type="PANTHER" id="PTHR12358">
    <property type="entry name" value="SPHINGOSINE KINASE"/>
    <property type="match status" value="1"/>
</dbReference>
<dbReference type="InterPro" id="IPR045540">
    <property type="entry name" value="YegS/DAGK_C"/>
</dbReference>
<evidence type="ECO:0000256" key="8">
    <source>
        <dbReference type="ARBA" id="ARBA00023264"/>
    </source>
</evidence>
<evidence type="ECO:0000313" key="11">
    <source>
        <dbReference type="Proteomes" id="UP000195043"/>
    </source>
</evidence>
<dbReference type="Gene3D" id="3.40.50.10330">
    <property type="entry name" value="Probable inorganic polyphosphate/atp-NAD kinase, domain 1"/>
    <property type="match status" value="1"/>
</dbReference>
<dbReference type="InterPro" id="IPR016064">
    <property type="entry name" value="NAD/diacylglycerol_kinase_sf"/>
</dbReference>
<evidence type="ECO:0000313" key="10">
    <source>
        <dbReference type="EMBL" id="OTN76866.1"/>
    </source>
</evidence>
<feature type="domain" description="DAGKc" evidence="9">
    <location>
        <begin position="1"/>
        <end position="146"/>
    </location>
</feature>
<dbReference type="InterPro" id="IPR050187">
    <property type="entry name" value="Lipid_Phosphate_FormReg"/>
</dbReference>
<evidence type="ECO:0000256" key="3">
    <source>
        <dbReference type="ARBA" id="ARBA00022679"/>
    </source>
</evidence>
<comment type="caution">
    <text evidence="10">The sequence shown here is derived from an EMBL/GenBank/DDBJ whole genome shotgun (WGS) entry which is preliminary data.</text>
</comment>
<keyword evidence="6" id="KW-0067">ATP-binding</keyword>
<dbReference type="EMBL" id="NGKU01000001">
    <property type="protein sequence ID" value="OTN76866.1"/>
    <property type="molecule type" value="Genomic_DNA"/>
</dbReference>
<keyword evidence="3" id="KW-0808">Transferase</keyword>
<keyword evidence="7" id="KW-0594">Phospholipid biosynthesis</keyword>
<keyword evidence="7" id="KW-0443">Lipid metabolism</keyword>
<dbReference type="InterPro" id="IPR017438">
    <property type="entry name" value="ATP-NAD_kinase_N"/>
</dbReference>